<evidence type="ECO:0000313" key="2">
    <source>
        <dbReference type="Proteomes" id="UP001281410"/>
    </source>
</evidence>
<dbReference type="InterPro" id="IPR007658">
    <property type="entry name" value="DUF594"/>
</dbReference>
<protein>
    <submittedName>
        <fullName evidence="1">Uncharacterized protein</fullName>
    </submittedName>
</protein>
<dbReference type="Proteomes" id="UP001281410">
    <property type="component" value="Unassembled WGS sequence"/>
</dbReference>
<organism evidence="1 2">
    <name type="scientific">Dipteronia sinensis</name>
    <dbReference type="NCBI Taxonomy" id="43782"/>
    <lineage>
        <taxon>Eukaryota</taxon>
        <taxon>Viridiplantae</taxon>
        <taxon>Streptophyta</taxon>
        <taxon>Embryophyta</taxon>
        <taxon>Tracheophyta</taxon>
        <taxon>Spermatophyta</taxon>
        <taxon>Magnoliopsida</taxon>
        <taxon>eudicotyledons</taxon>
        <taxon>Gunneridae</taxon>
        <taxon>Pentapetalae</taxon>
        <taxon>rosids</taxon>
        <taxon>malvids</taxon>
        <taxon>Sapindales</taxon>
        <taxon>Sapindaceae</taxon>
        <taxon>Hippocastanoideae</taxon>
        <taxon>Acereae</taxon>
        <taxon>Dipteronia</taxon>
    </lineage>
</organism>
<reference evidence="1" key="1">
    <citation type="journal article" date="2023" name="Plant J.">
        <title>Genome sequences and population genomics provide insights into the demographic history, inbreeding, and mutation load of two 'living fossil' tree species of Dipteronia.</title>
        <authorList>
            <person name="Feng Y."/>
            <person name="Comes H.P."/>
            <person name="Chen J."/>
            <person name="Zhu S."/>
            <person name="Lu R."/>
            <person name="Zhang X."/>
            <person name="Li P."/>
            <person name="Qiu J."/>
            <person name="Olsen K.M."/>
            <person name="Qiu Y."/>
        </authorList>
    </citation>
    <scope>NUCLEOTIDE SEQUENCE</scope>
    <source>
        <strain evidence="1">NBL</strain>
    </source>
</reference>
<dbReference type="AlphaFoldDB" id="A0AAE0AMB7"/>
<sequence>MVRKGTKKPVMRSQHFPSKRGMLLYPVKVWLSRLSQKYEETWKALFQEADRVSENLDGESIGGKSLEMKVNQSLLKHGYFLYIMLQKKVDDNSRRWEIINDVWVEMLAYAAQTCEWKQHAQQLRRGGELLTHVCLFERHTYCCS</sequence>
<keyword evidence="2" id="KW-1185">Reference proteome</keyword>
<evidence type="ECO:0000313" key="1">
    <source>
        <dbReference type="EMBL" id="KAK3220355.1"/>
    </source>
</evidence>
<gene>
    <name evidence="1" type="ORF">Dsin_014325</name>
</gene>
<dbReference type="Pfam" id="PF04578">
    <property type="entry name" value="DUF594"/>
    <property type="match status" value="1"/>
</dbReference>
<comment type="caution">
    <text evidence="1">The sequence shown here is derived from an EMBL/GenBank/DDBJ whole genome shotgun (WGS) entry which is preliminary data.</text>
</comment>
<accession>A0AAE0AMB7</accession>
<dbReference type="EMBL" id="JANJYJ010000004">
    <property type="protein sequence ID" value="KAK3220355.1"/>
    <property type="molecule type" value="Genomic_DNA"/>
</dbReference>
<dbReference type="PANTHER" id="PTHR31325">
    <property type="entry name" value="OS01G0798800 PROTEIN-RELATED"/>
    <property type="match status" value="1"/>
</dbReference>
<proteinExistence type="predicted"/>
<name>A0AAE0AMB7_9ROSI</name>